<evidence type="ECO:0000313" key="1">
    <source>
        <dbReference type="EMBL" id="TGD24822.1"/>
    </source>
</evidence>
<dbReference type="RefSeq" id="WP_135371199.1">
    <property type="nucleotide sequence ID" value="NZ_RKLY01000003.1"/>
</dbReference>
<keyword evidence="2" id="KW-1185">Reference proteome</keyword>
<accession>A0A4Z0JR11</accession>
<gene>
    <name evidence="1" type="ORF">EGT49_01525</name>
</gene>
<protein>
    <submittedName>
        <fullName evidence="1">Uncharacterized protein</fullName>
    </submittedName>
</protein>
<dbReference type="AlphaFoldDB" id="A0A4Z0JR11"/>
<reference evidence="1 2" key="1">
    <citation type="submission" date="2018-10" db="EMBL/GenBank/DDBJ databases">
        <title>Lactobacillus sp. R7 and Lactobacillus sp. R19 isolated from fermented mustard green product of Taiwan.</title>
        <authorList>
            <person name="Lin S.-T."/>
        </authorList>
    </citation>
    <scope>NUCLEOTIDE SEQUENCE [LARGE SCALE GENOMIC DNA]</scope>
    <source>
        <strain evidence="1 2">BCRC 81127</strain>
    </source>
</reference>
<proteinExistence type="predicted"/>
<dbReference type="OrthoDB" id="9974948at2"/>
<dbReference type="EMBL" id="RKLY01000003">
    <property type="protein sequence ID" value="TGD24822.1"/>
    <property type="molecule type" value="Genomic_DNA"/>
</dbReference>
<sequence>MSKTIARLFIYSVESQYNMTGRIVMIKQESKFILKCFNEDYSSDIAIKYIYKLFDIDIGYRLFLQKVQIILSNLDINDNNELISSNSTGNILREITEQFENPLNGKLVSLTIIKKLVRHNSIYEIRLDGGDIYPRILFFLFKEQSILTFGLTKRIETIGHDNILDKLNNFASESELIAKGISSSKKIEKNI</sequence>
<organism evidence="1 2">
    <name type="scientific">Companilactobacillus suantsaicola</name>
    <dbReference type="NCBI Taxonomy" id="2487723"/>
    <lineage>
        <taxon>Bacteria</taxon>
        <taxon>Bacillati</taxon>
        <taxon>Bacillota</taxon>
        <taxon>Bacilli</taxon>
        <taxon>Lactobacillales</taxon>
        <taxon>Lactobacillaceae</taxon>
        <taxon>Companilactobacillus</taxon>
    </lineage>
</organism>
<comment type="caution">
    <text evidence="1">The sequence shown here is derived from an EMBL/GenBank/DDBJ whole genome shotgun (WGS) entry which is preliminary data.</text>
</comment>
<dbReference type="Proteomes" id="UP000298021">
    <property type="component" value="Unassembled WGS sequence"/>
</dbReference>
<name>A0A4Z0JR11_9LACO</name>
<evidence type="ECO:0000313" key="2">
    <source>
        <dbReference type="Proteomes" id="UP000298021"/>
    </source>
</evidence>